<feature type="compositionally biased region" description="Basic and acidic residues" evidence="2">
    <location>
        <begin position="284"/>
        <end position="310"/>
    </location>
</feature>
<evidence type="ECO:0000256" key="1">
    <source>
        <dbReference type="ARBA" id="ARBA00022741"/>
    </source>
</evidence>
<gene>
    <name evidence="4" type="ORF">MFIFM68171_07378</name>
</gene>
<keyword evidence="1" id="KW-0547">Nucleotide-binding</keyword>
<evidence type="ECO:0000313" key="5">
    <source>
        <dbReference type="Proteomes" id="UP001628179"/>
    </source>
</evidence>
<keyword evidence="5" id="KW-1185">Reference proteome</keyword>
<proteinExistence type="predicted"/>
<dbReference type="GeneID" id="98178121"/>
<dbReference type="Proteomes" id="UP001628179">
    <property type="component" value="Unassembled WGS sequence"/>
</dbReference>
<dbReference type="EMBL" id="BAAFSV010000004">
    <property type="protein sequence ID" value="GAB1317168.1"/>
    <property type="molecule type" value="Genomic_DNA"/>
</dbReference>
<dbReference type="Gene3D" id="3.40.50.300">
    <property type="entry name" value="P-loop containing nucleotide triphosphate hydrolases"/>
    <property type="match status" value="1"/>
</dbReference>
<dbReference type="RefSeq" id="XP_070918899.1">
    <property type="nucleotide sequence ID" value="XM_071062798.1"/>
</dbReference>
<feature type="region of interest" description="Disordered" evidence="2">
    <location>
        <begin position="218"/>
        <end position="248"/>
    </location>
</feature>
<dbReference type="InterPro" id="IPR006703">
    <property type="entry name" value="G_AIG1"/>
</dbReference>
<name>A0ABQ0GHC8_9PEZI</name>
<dbReference type="InterPro" id="IPR027417">
    <property type="entry name" value="P-loop_NTPase"/>
</dbReference>
<comment type="caution">
    <text evidence="4">The sequence shown here is derived from an EMBL/GenBank/DDBJ whole genome shotgun (WGS) entry which is preliminary data.</text>
</comment>
<reference evidence="4 5" key="1">
    <citation type="submission" date="2024-09" db="EMBL/GenBank/DDBJ databases">
        <title>Itraconazole resistance in Madurella fahalii resulting from another homologue of gene encoding cytochrome P450 14-alpha sterol demethylase (CYP51).</title>
        <authorList>
            <person name="Yoshioka I."/>
            <person name="Fahal A.H."/>
            <person name="Kaneko S."/>
            <person name="Yaguchi T."/>
        </authorList>
    </citation>
    <scope>NUCLEOTIDE SEQUENCE [LARGE SCALE GENOMIC DNA]</scope>
    <source>
        <strain evidence="4 5">IFM 68171</strain>
    </source>
</reference>
<feature type="region of interest" description="Disordered" evidence="2">
    <location>
        <begin position="284"/>
        <end position="318"/>
    </location>
</feature>
<protein>
    <recommendedName>
        <fullName evidence="3">AIG1-type G domain-containing protein</fullName>
    </recommendedName>
</protein>
<evidence type="ECO:0000313" key="4">
    <source>
        <dbReference type="EMBL" id="GAB1317168.1"/>
    </source>
</evidence>
<dbReference type="Pfam" id="PF04548">
    <property type="entry name" value="AIG1"/>
    <property type="match status" value="1"/>
</dbReference>
<accession>A0ABQ0GHC8</accession>
<evidence type="ECO:0000259" key="3">
    <source>
        <dbReference type="Pfam" id="PF04548"/>
    </source>
</evidence>
<dbReference type="SUPFAM" id="SSF52540">
    <property type="entry name" value="P-loop containing nucleoside triphosphate hydrolases"/>
    <property type="match status" value="1"/>
</dbReference>
<evidence type="ECO:0000256" key="2">
    <source>
        <dbReference type="SAM" id="MobiDB-lite"/>
    </source>
</evidence>
<organism evidence="4 5">
    <name type="scientific">Madurella fahalii</name>
    <dbReference type="NCBI Taxonomy" id="1157608"/>
    <lineage>
        <taxon>Eukaryota</taxon>
        <taxon>Fungi</taxon>
        <taxon>Dikarya</taxon>
        <taxon>Ascomycota</taxon>
        <taxon>Pezizomycotina</taxon>
        <taxon>Sordariomycetes</taxon>
        <taxon>Sordariomycetidae</taxon>
        <taxon>Sordariales</taxon>
        <taxon>Sordariales incertae sedis</taxon>
        <taxon>Madurella</taxon>
    </lineage>
</organism>
<sequence>MPYPADTSIVIAVMGVTGSGKSSFIRGITSNDNVRVGLGLRSETSEIQAFKLRTSSRNIDLVDTPGFDDTERPDFEILEKLVDWVLKCSTNGQCLAGILLLHPITHNRFQGSSRRMLSTFKKLLGDDYFQKVLLVTTFWNDVQPSIGEQREKELLDLPDAWKPMIKDGARIERMGRDYDRFIPLLEGMAASPGPQLLVQKELSQGKSLDQTMAGLSLKDNMPSEQDHHQEEQRAKAKAQVSSHRVRSQDAINPLKARLISRLEDEIIAQRLENDQIMAQIRERDRQQDALREQKRRELEEQRRTEQEIREAQSGFPPA</sequence>
<feature type="compositionally biased region" description="Basic and acidic residues" evidence="2">
    <location>
        <begin position="224"/>
        <end position="234"/>
    </location>
</feature>
<feature type="domain" description="AIG1-type G" evidence="3">
    <location>
        <begin position="11"/>
        <end position="142"/>
    </location>
</feature>